<dbReference type="AlphaFoldDB" id="A0ABD3BF61"/>
<gene>
    <name evidence="2" type="ORF">CASFOL_040335</name>
</gene>
<proteinExistence type="predicted"/>
<dbReference type="InterPro" id="IPR006780">
    <property type="entry name" value="YABBY"/>
</dbReference>
<dbReference type="PANTHER" id="PTHR31675:SF30">
    <property type="entry name" value="AXIAL REGULATOR YABBY 2-RELATED"/>
    <property type="match status" value="1"/>
</dbReference>
<dbReference type="Proteomes" id="UP001632038">
    <property type="component" value="Unassembled WGS sequence"/>
</dbReference>
<dbReference type="PANTHER" id="PTHR31675">
    <property type="entry name" value="PROTEIN YABBY 6-RELATED"/>
    <property type="match status" value="1"/>
</dbReference>
<sequence length="133" mass="14555">MSIELPSERVCYVQCNYCNTILAAFSVVQVSVPQGSMFTIVTVRCGHCANLLSVNMGVLHHSLHLQDFQQTGMVTESNAAAAAIKDGVGVGSSSKLNRFGPLQTQYEQPKMPPVRRVDGQQKYDQNFQCCVPC</sequence>
<evidence type="ECO:0000313" key="3">
    <source>
        <dbReference type="Proteomes" id="UP001632038"/>
    </source>
</evidence>
<feature type="domain" description="YABBY N-terminal" evidence="1">
    <location>
        <begin position="6"/>
        <end position="68"/>
    </location>
</feature>
<dbReference type="InterPro" id="IPR056776">
    <property type="entry name" value="YABBY_N"/>
</dbReference>
<reference evidence="3" key="1">
    <citation type="journal article" date="2024" name="IScience">
        <title>Strigolactones Initiate the Formation of Haustorium-like Structures in Castilleja.</title>
        <authorList>
            <person name="Buerger M."/>
            <person name="Peterson D."/>
            <person name="Chory J."/>
        </authorList>
    </citation>
    <scope>NUCLEOTIDE SEQUENCE [LARGE SCALE GENOMIC DNA]</scope>
</reference>
<protein>
    <recommendedName>
        <fullName evidence="1">YABBY N-terminal domain-containing protein</fullName>
    </recommendedName>
</protein>
<keyword evidence="3" id="KW-1185">Reference proteome</keyword>
<dbReference type="Pfam" id="PF24868">
    <property type="entry name" value="YABBY_N"/>
    <property type="match status" value="1"/>
</dbReference>
<dbReference type="EMBL" id="JAVIJP010000099">
    <property type="protein sequence ID" value="KAL3616041.1"/>
    <property type="molecule type" value="Genomic_DNA"/>
</dbReference>
<accession>A0ABD3BF61</accession>
<evidence type="ECO:0000259" key="1">
    <source>
        <dbReference type="Pfam" id="PF24868"/>
    </source>
</evidence>
<evidence type="ECO:0000313" key="2">
    <source>
        <dbReference type="EMBL" id="KAL3616041.1"/>
    </source>
</evidence>
<organism evidence="2 3">
    <name type="scientific">Castilleja foliolosa</name>
    <dbReference type="NCBI Taxonomy" id="1961234"/>
    <lineage>
        <taxon>Eukaryota</taxon>
        <taxon>Viridiplantae</taxon>
        <taxon>Streptophyta</taxon>
        <taxon>Embryophyta</taxon>
        <taxon>Tracheophyta</taxon>
        <taxon>Spermatophyta</taxon>
        <taxon>Magnoliopsida</taxon>
        <taxon>eudicotyledons</taxon>
        <taxon>Gunneridae</taxon>
        <taxon>Pentapetalae</taxon>
        <taxon>asterids</taxon>
        <taxon>lamiids</taxon>
        <taxon>Lamiales</taxon>
        <taxon>Orobanchaceae</taxon>
        <taxon>Pedicularideae</taxon>
        <taxon>Castillejinae</taxon>
        <taxon>Castilleja</taxon>
    </lineage>
</organism>
<comment type="caution">
    <text evidence="2">The sequence shown here is derived from an EMBL/GenBank/DDBJ whole genome shotgun (WGS) entry which is preliminary data.</text>
</comment>
<name>A0ABD3BF61_9LAMI</name>